<gene>
    <name evidence="1" type="ORF">GTP91_25870</name>
</gene>
<accession>A0A845GCJ3</accession>
<dbReference type="Proteomes" id="UP000470302">
    <property type="component" value="Unassembled WGS sequence"/>
</dbReference>
<organism evidence="1 2">
    <name type="scientific">Duganella vulcania</name>
    <dbReference type="NCBI Taxonomy" id="2692166"/>
    <lineage>
        <taxon>Bacteria</taxon>
        <taxon>Pseudomonadati</taxon>
        <taxon>Pseudomonadota</taxon>
        <taxon>Betaproteobacteria</taxon>
        <taxon>Burkholderiales</taxon>
        <taxon>Oxalobacteraceae</taxon>
        <taxon>Telluria group</taxon>
        <taxon>Duganella</taxon>
    </lineage>
</organism>
<comment type="caution">
    <text evidence="1">The sequence shown here is derived from an EMBL/GenBank/DDBJ whole genome shotgun (WGS) entry which is preliminary data.</text>
</comment>
<proteinExistence type="predicted"/>
<dbReference type="EMBL" id="WWCW01000129">
    <property type="protein sequence ID" value="MYM90587.1"/>
    <property type="molecule type" value="Genomic_DNA"/>
</dbReference>
<sequence length="195" mass="21989">MNAARTCEIPPAAYTELESFLRKSGSTLSPAEAIIIAIRDWMEKTRAAAAPVRGYQWKQLFIPEKSRLRMSYNGMAYYAEVVEEEIVFRGEAVSPRRMAVQIAGDGRNAWRDLWILLPGEKNWASAARLRNQLQQRAAKQPLSAADAMTAAAKSMSDALTTALALVEHANHQSQNTLERRLPRYRRAFDQLTDDH</sequence>
<reference evidence="1 2" key="1">
    <citation type="submission" date="2020-01" db="EMBL/GenBank/DDBJ databases">
        <title>Novel species isolated from a subtropical stream in China.</title>
        <authorList>
            <person name="Lu H."/>
        </authorList>
    </citation>
    <scope>NUCLEOTIDE SEQUENCE [LARGE SCALE GENOMIC DNA]</scope>
    <source>
        <strain evidence="1 2">FT82W</strain>
    </source>
</reference>
<protein>
    <submittedName>
        <fullName evidence="1">Uncharacterized protein</fullName>
    </submittedName>
</protein>
<evidence type="ECO:0000313" key="1">
    <source>
        <dbReference type="EMBL" id="MYM90587.1"/>
    </source>
</evidence>
<name>A0A845GCJ3_9BURK</name>
<dbReference type="RefSeq" id="WP_161099361.1">
    <property type="nucleotide sequence ID" value="NZ_WWCW01000129.1"/>
</dbReference>
<evidence type="ECO:0000313" key="2">
    <source>
        <dbReference type="Proteomes" id="UP000470302"/>
    </source>
</evidence>
<dbReference type="AlphaFoldDB" id="A0A845GCJ3"/>